<protein>
    <recommendedName>
        <fullName evidence="8 9">7-methyl-GTP pyrophosphatase</fullName>
        <shortName evidence="9">m(7)GTP pyrophosphatase</shortName>
        <ecNumber evidence="9">3.6.1.-</ecNumber>
    </recommendedName>
</protein>
<comment type="catalytic activity">
    <reaction evidence="5 9">
        <text>N(7)-methyl-GTP + H2O = N(7)-methyl-GMP + diphosphate + H(+)</text>
        <dbReference type="Rhea" id="RHEA:58744"/>
        <dbReference type="ChEBI" id="CHEBI:15377"/>
        <dbReference type="ChEBI" id="CHEBI:15378"/>
        <dbReference type="ChEBI" id="CHEBI:33019"/>
        <dbReference type="ChEBI" id="CHEBI:58285"/>
        <dbReference type="ChEBI" id="CHEBI:87133"/>
    </reaction>
</comment>
<dbReference type="EC" id="3.6.1.-" evidence="9"/>
<dbReference type="Proteomes" id="UP000287908">
    <property type="component" value="Unassembled WGS sequence"/>
</dbReference>
<comment type="similarity">
    <text evidence="7 9">Belongs to the Maf family. YceF subfamily.</text>
</comment>
<evidence type="ECO:0000256" key="5">
    <source>
        <dbReference type="ARBA" id="ARBA00050213"/>
    </source>
</evidence>
<dbReference type="PIRSF" id="PIRSF006305">
    <property type="entry name" value="Maf"/>
    <property type="match status" value="1"/>
</dbReference>
<evidence type="ECO:0000256" key="6">
    <source>
        <dbReference type="ARBA" id="ARBA00053369"/>
    </source>
</evidence>
<gene>
    <name evidence="10" type="ORF">CWI81_03865</name>
</gene>
<feature type="site" description="Important for substrate specificity" evidence="9">
    <location>
        <position position="14"/>
    </location>
</feature>
<dbReference type="Pfam" id="PF02545">
    <property type="entry name" value="Maf"/>
    <property type="match status" value="1"/>
</dbReference>
<dbReference type="PANTHER" id="PTHR43213:SF10">
    <property type="entry name" value="7-METHYL-GTP PYROPHOSPHATASE"/>
    <property type="match status" value="1"/>
</dbReference>
<dbReference type="PANTHER" id="PTHR43213">
    <property type="entry name" value="BIFUNCTIONAL DTTP/UTP PYROPHOSPHATASE/METHYLTRANSFERASE PROTEIN-RELATED"/>
    <property type="match status" value="1"/>
</dbReference>
<dbReference type="FunFam" id="3.90.950.10:FF:000005">
    <property type="entry name" value="7-methyl-GTP pyrophosphatase"/>
    <property type="match status" value="1"/>
</dbReference>
<dbReference type="SUPFAM" id="SSF52972">
    <property type="entry name" value="ITPase-like"/>
    <property type="match status" value="1"/>
</dbReference>
<comment type="subcellular location">
    <subcellularLocation>
        <location evidence="1 9">Cytoplasm</location>
    </subcellularLocation>
</comment>
<feature type="site" description="Important for substrate specificity" evidence="9">
    <location>
        <position position="75"/>
    </location>
</feature>
<comment type="function">
    <text evidence="6 9">Nucleoside triphosphate pyrophosphatase that hydrolyzes 7-methyl-GTP (m(7)GTP). May have a dual role in cell division arrest and in preventing the incorporation of modified nucleotides into cellular nucleic acids.</text>
</comment>
<evidence type="ECO:0000256" key="9">
    <source>
        <dbReference type="HAMAP-Rule" id="MF_00528"/>
    </source>
</evidence>
<dbReference type="GO" id="GO:0005737">
    <property type="term" value="C:cytoplasm"/>
    <property type="evidence" value="ECO:0007669"/>
    <property type="project" value="UniProtKB-SubCell"/>
</dbReference>
<dbReference type="InterPro" id="IPR029001">
    <property type="entry name" value="ITPase-like_fam"/>
</dbReference>
<dbReference type="GO" id="GO:0009117">
    <property type="term" value="P:nucleotide metabolic process"/>
    <property type="evidence" value="ECO:0007669"/>
    <property type="project" value="UniProtKB-KW"/>
</dbReference>
<comment type="caution">
    <text evidence="10">The sequence shown here is derived from an EMBL/GenBank/DDBJ whole genome shotgun (WGS) entry which is preliminary data.</text>
</comment>
<dbReference type="Gene3D" id="3.90.950.10">
    <property type="match status" value="1"/>
</dbReference>
<dbReference type="AlphaFoldDB" id="A0A432ZIA9"/>
<organism evidence="10 11">
    <name type="scientific">Idiomarina seosinensis</name>
    <dbReference type="NCBI Taxonomy" id="281739"/>
    <lineage>
        <taxon>Bacteria</taxon>
        <taxon>Pseudomonadati</taxon>
        <taxon>Pseudomonadota</taxon>
        <taxon>Gammaproteobacteria</taxon>
        <taxon>Alteromonadales</taxon>
        <taxon>Idiomarinaceae</taxon>
        <taxon>Idiomarina</taxon>
    </lineage>
</organism>
<evidence type="ECO:0000256" key="7">
    <source>
        <dbReference type="ARBA" id="ARBA00060749"/>
    </source>
</evidence>
<name>A0A432ZIA9_9GAMM</name>
<comment type="caution">
    <text evidence="9">Lacks conserved residue(s) required for the propagation of feature annotation.</text>
</comment>
<feature type="site" description="Important for substrate specificity" evidence="9">
    <location>
        <position position="160"/>
    </location>
</feature>
<dbReference type="InterPro" id="IPR003697">
    <property type="entry name" value="Maf-like"/>
</dbReference>
<comment type="cofactor">
    <cofactor evidence="9">
        <name>a divalent metal cation</name>
        <dbReference type="ChEBI" id="CHEBI:60240"/>
    </cofactor>
</comment>
<evidence type="ECO:0000256" key="1">
    <source>
        <dbReference type="ARBA" id="ARBA00004496"/>
    </source>
</evidence>
<dbReference type="GO" id="GO:0047429">
    <property type="term" value="F:nucleoside triphosphate diphosphatase activity"/>
    <property type="evidence" value="ECO:0007669"/>
    <property type="project" value="InterPro"/>
</dbReference>
<keyword evidence="3 9" id="KW-0378">Hydrolase</keyword>
<dbReference type="HAMAP" id="MF_00528">
    <property type="entry name" value="Maf"/>
    <property type="match status" value="1"/>
</dbReference>
<dbReference type="CDD" id="cd00555">
    <property type="entry name" value="Maf"/>
    <property type="match status" value="1"/>
</dbReference>
<evidence type="ECO:0000256" key="4">
    <source>
        <dbReference type="ARBA" id="ARBA00023080"/>
    </source>
</evidence>
<evidence type="ECO:0000313" key="10">
    <source>
        <dbReference type="EMBL" id="RUO77624.1"/>
    </source>
</evidence>
<keyword evidence="2 9" id="KW-0963">Cytoplasm</keyword>
<sequence length="202" mass="22406">MSQRNLVLASSSPYRRAILDTLNLTYSVCKPDIDETQLAQEKATELVMRLAEEKAKAVAKRESSYQTALIIGSDQVAVCEEQILGKPHTQENAVSQLQQFVGKTVTFYTGLALYDAEEESVDTVCVPFYVTFRDDLTRAELERYVELEQPLDCAGSFKSEGLGISLFKSLQGDDPNTLIGLPSIELLKMLRKHGINPLASDI</sequence>
<dbReference type="EMBL" id="PIQF01000001">
    <property type="protein sequence ID" value="RUO77624.1"/>
    <property type="molecule type" value="Genomic_DNA"/>
</dbReference>
<evidence type="ECO:0000313" key="11">
    <source>
        <dbReference type="Proteomes" id="UP000287908"/>
    </source>
</evidence>
<evidence type="ECO:0000256" key="2">
    <source>
        <dbReference type="ARBA" id="ARBA00022490"/>
    </source>
</evidence>
<keyword evidence="4 9" id="KW-0546">Nucleotide metabolism</keyword>
<accession>A0A432ZIA9</accession>
<evidence type="ECO:0000256" key="8">
    <source>
        <dbReference type="ARBA" id="ARBA00068163"/>
    </source>
</evidence>
<proteinExistence type="inferred from homology"/>
<dbReference type="RefSeq" id="WP_126783895.1">
    <property type="nucleotide sequence ID" value="NZ_PIQF01000001.1"/>
</dbReference>
<dbReference type="NCBIfam" id="TIGR00172">
    <property type="entry name" value="maf"/>
    <property type="match status" value="1"/>
</dbReference>
<reference evidence="10 11" key="1">
    <citation type="journal article" date="2011" name="Front. Microbiol.">
        <title>Genomic signatures of strain selection and enhancement in Bacillus atrophaeus var. globigii, a historical biowarfare simulant.</title>
        <authorList>
            <person name="Gibbons H.S."/>
            <person name="Broomall S.M."/>
            <person name="McNew L.A."/>
            <person name="Daligault H."/>
            <person name="Chapman C."/>
            <person name="Bruce D."/>
            <person name="Karavis M."/>
            <person name="Krepps M."/>
            <person name="McGregor P.A."/>
            <person name="Hong C."/>
            <person name="Park K.H."/>
            <person name="Akmal A."/>
            <person name="Feldman A."/>
            <person name="Lin J.S."/>
            <person name="Chang W.E."/>
            <person name="Higgs B.W."/>
            <person name="Demirev P."/>
            <person name="Lindquist J."/>
            <person name="Liem A."/>
            <person name="Fochler E."/>
            <person name="Read T.D."/>
            <person name="Tapia R."/>
            <person name="Johnson S."/>
            <person name="Bishop-Lilly K.A."/>
            <person name="Detter C."/>
            <person name="Han C."/>
            <person name="Sozhamannan S."/>
            <person name="Rosenzweig C.N."/>
            <person name="Skowronski E.W."/>
        </authorList>
    </citation>
    <scope>NUCLEOTIDE SEQUENCE [LARGE SCALE GENOMIC DNA]</scope>
    <source>
        <strain evidence="10 11">CL-SP19</strain>
    </source>
</reference>
<keyword evidence="11" id="KW-1185">Reference proteome</keyword>
<feature type="active site" description="Proton acceptor" evidence="9">
    <location>
        <position position="74"/>
    </location>
</feature>
<evidence type="ECO:0000256" key="3">
    <source>
        <dbReference type="ARBA" id="ARBA00022801"/>
    </source>
</evidence>
<dbReference type="OrthoDB" id="9813694at2"/>